<reference evidence="2" key="1">
    <citation type="submission" date="2021-01" db="EMBL/GenBank/DDBJ databases">
        <authorList>
            <person name="Corre E."/>
            <person name="Pelletier E."/>
            <person name="Niang G."/>
            <person name="Scheremetjew M."/>
            <person name="Finn R."/>
            <person name="Kale V."/>
            <person name="Holt S."/>
            <person name="Cochrane G."/>
            <person name="Meng A."/>
            <person name="Brown T."/>
            <person name="Cohen L."/>
        </authorList>
    </citation>
    <scope>NUCLEOTIDE SEQUENCE</scope>
    <source>
        <strain evidence="2">CCMP 410</strain>
    </source>
</reference>
<name>A0A7S1YNP4_9STRA</name>
<keyword evidence="1" id="KW-0812">Transmembrane</keyword>
<proteinExistence type="predicted"/>
<sequence length="314" mass="34592">MKAARVLPAIPEGHVISSKCLRRARPPSSSSSSGTLALFASMLCLLSIVFLRLESDLGGSGHSAFFHTFEASSMMNTFVDIESSGFAKTSSPASKNQEAIHIWQESWETQGFRTRLLMADDAKKHPMYRTAEAILHRPLSPEQNYSFMRSLAMAQTGGGWLTETDIFPIVDFSSRKLPNNGKLTIHGVDNSTQAPSLISGDADEWLAYAWDVLDAATSPTHHFDEGGGPIAQHSHVIRADRLMNMNMNTTEGCSLLHGKNVYAAHFSAEAIENTDDDSLLVNMGLGARFRSTLARSWLQKYRKRCRRTRRSGGA</sequence>
<evidence type="ECO:0000313" key="2">
    <source>
        <dbReference type="EMBL" id="CAD9312869.1"/>
    </source>
</evidence>
<dbReference type="EMBL" id="HBGK01053908">
    <property type="protein sequence ID" value="CAD9312869.1"/>
    <property type="molecule type" value="Transcribed_RNA"/>
</dbReference>
<keyword evidence="1" id="KW-1133">Transmembrane helix</keyword>
<organism evidence="2">
    <name type="scientific">Grammatophora oceanica</name>
    <dbReference type="NCBI Taxonomy" id="210454"/>
    <lineage>
        <taxon>Eukaryota</taxon>
        <taxon>Sar</taxon>
        <taxon>Stramenopiles</taxon>
        <taxon>Ochrophyta</taxon>
        <taxon>Bacillariophyta</taxon>
        <taxon>Fragilariophyceae</taxon>
        <taxon>Fragilariophycidae</taxon>
        <taxon>Rhabdonematales</taxon>
        <taxon>Grammatophoraceae</taxon>
        <taxon>Grammatophora</taxon>
    </lineage>
</organism>
<keyword evidence="1" id="KW-0472">Membrane</keyword>
<protein>
    <submittedName>
        <fullName evidence="2">Uncharacterized protein</fullName>
    </submittedName>
</protein>
<evidence type="ECO:0000256" key="1">
    <source>
        <dbReference type="SAM" id="Phobius"/>
    </source>
</evidence>
<dbReference type="AlphaFoldDB" id="A0A7S1YNP4"/>
<gene>
    <name evidence="2" type="ORF">GOCE00092_LOCUS28428</name>
</gene>
<accession>A0A7S1YNP4</accession>
<feature type="transmembrane region" description="Helical" evidence="1">
    <location>
        <begin position="35"/>
        <end position="53"/>
    </location>
</feature>